<protein>
    <submittedName>
        <fullName evidence="9 10">COP9 signalosome complex subunit 7b</fullName>
    </submittedName>
</protein>
<keyword evidence="8" id="KW-1185">Reference proteome</keyword>
<reference evidence="9 10" key="1">
    <citation type="submission" date="2023-09" db="UniProtKB">
        <authorList>
            <consortium name="RefSeq"/>
        </authorList>
    </citation>
    <scope>IDENTIFICATION</scope>
</reference>
<dbReference type="GeneID" id="103512842"/>
<keyword evidence="4" id="KW-0963">Cytoplasm</keyword>
<dbReference type="OMA" id="GTYKQFR"/>
<feature type="domain" description="PCI" evidence="7">
    <location>
        <begin position="1"/>
        <end position="163"/>
    </location>
</feature>
<evidence type="ECO:0000256" key="6">
    <source>
        <dbReference type="ARBA" id="ARBA00023242"/>
    </source>
</evidence>
<dbReference type="SMART" id="SM00088">
    <property type="entry name" value="PINT"/>
    <property type="match status" value="1"/>
</dbReference>
<dbReference type="PROSITE" id="PS50250">
    <property type="entry name" value="PCI"/>
    <property type="match status" value="1"/>
</dbReference>
<dbReference type="PANTHER" id="PTHR15350">
    <property type="entry name" value="COP9 SIGNALOSOME COMPLEX SUBUNIT 7/DENDRITIC CELL PROTEIN GA17"/>
    <property type="match status" value="1"/>
</dbReference>
<sequence>MVAEKASGVGTNPLEQFVLLAKTTKGAAAVELIKQVLEAPGIFMFKELIDMPLIKELDTSPHAGYYHLLKLFAHGTYQDYLKQKEELKLPEMTQLQKKKLQNLTIVTLSLESKCIPYDKLLKELDISNVRDLEDLIIEAIYSDIIHGKLDQRNSSLELDFAIGRDINPGDVTNMITEFQAWSDSCANVLKAIETQIGKANSEKHQHLAHSNAIDMEILNIKKSLKNQTNQSQDTDDMMGSDNVVDKIGKKYKIKSNRGTSNTKFWQK</sequence>
<dbReference type="InterPro" id="IPR045237">
    <property type="entry name" value="COPS7/eIF3m"/>
</dbReference>
<dbReference type="Pfam" id="PF01399">
    <property type="entry name" value="PCI"/>
    <property type="match status" value="1"/>
</dbReference>
<gene>
    <name evidence="9 10" type="primary">LOC103512842</name>
</gene>
<dbReference type="STRING" id="121845.A0A1S4EJH1"/>
<evidence type="ECO:0000313" key="9">
    <source>
        <dbReference type="RefSeq" id="XP_017302242.1"/>
    </source>
</evidence>
<dbReference type="GO" id="GO:0005737">
    <property type="term" value="C:cytoplasm"/>
    <property type="evidence" value="ECO:0007669"/>
    <property type="project" value="UniProtKB-SubCell"/>
</dbReference>
<keyword evidence="6" id="KW-0539">Nucleus</keyword>
<dbReference type="KEGG" id="dci:103512842"/>
<evidence type="ECO:0000313" key="10">
    <source>
        <dbReference type="RefSeq" id="XP_017302265.1"/>
    </source>
</evidence>
<dbReference type="Pfam" id="PF18392">
    <property type="entry name" value="CSN7a_helixI"/>
    <property type="match status" value="1"/>
</dbReference>
<dbReference type="Proteomes" id="UP000079169">
    <property type="component" value="Unplaced"/>
</dbReference>
<name>A0A1S4EJH1_DIACI</name>
<proteinExistence type="inferred from homology"/>
<dbReference type="RefSeq" id="XP_017302265.1">
    <property type="nucleotide sequence ID" value="XM_017446776.2"/>
</dbReference>
<dbReference type="RefSeq" id="XP_017302242.1">
    <property type="nucleotide sequence ID" value="XM_017446753.2"/>
</dbReference>
<organism evidence="9">
    <name type="scientific">Diaphorina citri</name>
    <name type="common">Asian citrus psyllid</name>
    <dbReference type="NCBI Taxonomy" id="121845"/>
    <lineage>
        <taxon>Eukaryota</taxon>
        <taxon>Metazoa</taxon>
        <taxon>Ecdysozoa</taxon>
        <taxon>Arthropoda</taxon>
        <taxon>Hexapoda</taxon>
        <taxon>Insecta</taxon>
        <taxon>Pterygota</taxon>
        <taxon>Neoptera</taxon>
        <taxon>Paraneoptera</taxon>
        <taxon>Hemiptera</taxon>
        <taxon>Sternorrhyncha</taxon>
        <taxon>Psylloidea</taxon>
        <taxon>Psyllidae</taxon>
        <taxon>Diaphorininae</taxon>
        <taxon>Diaphorina</taxon>
    </lineage>
</organism>
<comment type="subcellular location">
    <subcellularLocation>
        <location evidence="2">Cytoplasm</location>
    </subcellularLocation>
    <subcellularLocation>
        <location evidence="1">Nucleus</location>
    </subcellularLocation>
</comment>
<dbReference type="PANTHER" id="PTHR15350:SF5">
    <property type="entry name" value="COP9 SIGNALOSOME COMPLEX SUBUNIT 7"/>
    <property type="match status" value="1"/>
</dbReference>
<evidence type="ECO:0000256" key="1">
    <source>
        <dbReference type="ARBA" id="ARBA00004123"/>
    </source>
</evidence>
<evidence type="ECO:0000256" key="2">
    <source>
        <dbReference type="ARBA" id="ARBA00004496"/>
    </source>
</evidence>
<dbReference type="Pfam" id="PF22061">
    <property type="entry name" value="CSN7_HB_subdom"/>
    <property type="match status" value="1"/>
</dbReference>
<dbReference type="InterPro" id="IPR041481">
    <property type="entry name" value="CSN7_helixI"/>
</dbReference>
<dbReference type="PaxDb" id="121845-A0A1S4EJH1"/>
<dbReference type="GO" id="GO:0010387">
    <property type="term" value="P:COP9 signalosome assembly"/>
    <property type="evidence" value="ECO:0007669"/>
    <property type="project" value="InterPro"/>
</dbReference>
<dbReference type="InterPro" id="IPR000717">
    <property type="entry name" value="PCI_dom"/>
</dbReference>
<comment type="similarity">
    <text evidence="3">Belongs to the CSN7/EIF3M family. CSN7 subfamily.</text>
</comment>
<evidence type="ECO:0000256" key="5">
    <source>
        <dbReference type="ARBA" id="ARBA00022790"/>
    </source>
</evidence>
<evidence type="ECO:0000259" key="7">
    <source>
        <dbReference type="PROSITE" id="PS50250"/>
    </source>
</evidence>
<dbReference type="GO" id="GO:0008180">
    <property type="term" value="C:COP9 signalosome"/>
    <property type="evidence" value="ECO:0007669"/>
    <property type="project" value="UniProtKB-KW"/>
</dbReference>
<evidence type="ECO:0000256" key="3">
    <source>
        <dbReference type="ARBA" id="ARBA00008482"/>
    </source>
</evidence>
<accession>A0A1S4EJH1</accession>
<dbReference type="AlphaFoldDB" id="A0A1S4EJH1"/>
<keyword evidence="5" id="KW-0736">Signalosome</keyword>
<evidence type="ECO:0000256" key="4">
    <source>
        <dbReference type="ARBA" id="ARBA00022490"/>
    </source>
</evidence>
<evidence type="ECO:0000313" key="8">
    <source>
        <dbReference type="Proteomes" id="UP000079169"/>
    </source>
</evidence>